<evidence type="ECO:0000256" key="5">
    <source>
        <dbReference type="ARBA" id="ARBA00022989"/>
    </source>
</evidence>
<dbReference type="PANTHER" id="PTHR24026:SF126">
    <property type="entry name" value="PROTOCADHERIN FAT 4"/>
    <property type="match status" value="1"/>
</dbReference>
<keyword evidence="5" id="KW-1133">Transmembrane helix</keyword>
<proteinExistence type="predicted"/>
<evidence type="ECO:0000313" key="10">
    <source>
        <dbReference type="Proteomes" id="UP000466442"/>
    </source>
</evidence>
<dbReference type="EMBL" id="WIXP02000002">
    <property type="protein sequence ID" value="KAF6215567.1"/>
    <property type="molecule type" value="Genomic_DNA"/>
</dbReference>
<dbReference type="Gene3D" id="2.60.40.60">
    <property type="entry name" value="Cadherins"/>
    <property type="match status" value="3"/>
</dbReference>
<evidence type="ECO:0000256" key="2">
    <source>
        <dbReference type="ARBA" id="ARBA00022692"/>
    </source>
</evidence>
<organism evidence="9 10">
    <name type="scientific">Apolygus lucorum</name>
    <name type="common">Small green plant bug</name>
    <name type="synonym">Lygocoris lucorum</name>
    <dbReference type="NCBI Taxonomy" id="248454"/>
    <lineage>
        <taxon>Eukaryota</taxon>
        <taxon>Metazoa</taxon>
        <taxon>Ecdysozoa</taxon>
        <taxon>Arthropoda</taxon>
        <taxon>Hexapoda</taxon>
        <taxon>Insecta</taxon>
        <taxon>Pterygota</taxon>
        <taxon>Neoptera</taxon>
        <taxon>Paraneoptera</taxon>
        <taxon>Hemiptera</taxon>
        <taxon>Heteroptera</taxon>
        <taxon>Panheteroptera</taxon>
        <taxon>Cimicomorpha</taxon>
        <taxon>Miridae</taxon>
        <taxon>Mirini</taxon>
        <taxon>Apolygus</taxon>
    </lineage>
</organism>
<accession>A0A8S9Y2W7</accession>
<comment type="caution">
    <text evidence="9">The sequence shown here is derived from an EMBL/GenBank/DDBJ whole genome shotgun (WGS) entry which is preliminary data.</text>
</comment>
<reference evidence="9" key="1">
    <citation type="journal article" date="2021" name="Mol. Ecol. Resour.">
        <title>Apolygus lucorum genome provides insights into omnivorousness and mesophyll feeding.</title>
        <authorList>
            <person name="Liu Y."/>
            <person name="Liu H."/>
            <person name="Wang H."/>
            <person name="Huang T."/>
            <person name="Liu B."/>
            <person name="Yang B."/>
            <person name="Yin L."/>
            <person name="Li B."/>
            <person name="Zhang Y."/>
            <person name="Zhang S."/>
            <person name="Jiang F."/>
            <person name="Zhang X."/>
            <person name="Ren Y."/>
            <person name="Wang B."/>
            <person name="Wang S."/>
            <person name="Lu Y."/>
            <person name="Wu K."/>
            <person name="Fan W."/>
            <person name="Wang G."/>
        </authorList>
    </citation>
    <scope>NUCLEOTIDE SEQUENCE</scope>
    <source>
        <strain evidence="9">12Hb</strain>
    </source>
</reference>
<dbReference type="InterPro" id="IPR020894">
    <property type="entry name" value="Cadherin_CS"/>
</dbReference>
<dbReference type="SUPFAM" id="SSF49313">
    <property type="entry name" value="Cadherin-like"/>
    <property type="match status" value="2"/>
</dbReference>
<dbReference type="InterPro" id="IPR015919">
    <property type="entry name" value="Cadherin-like_sf"/>
</dbReference>
<dbReference type="SMART" id="SM00112">
    <property type="entry name" value="CA"/>
    <property type="match status" value="2"/>
</dbReference>
<keyword evidence="2" id="KW-0812">Transmembrane</keyword>
<dbReference type="GO" id="GO:0005509">
    <property type="term" value="F:calcium ion binding"/>
    <property type="evidence" value="ECO:0007669"/>
    <property type="project" value="UniProtKB-UniRule"/>
</dbReference>
<dbReference type="OrthoDB" id="6252479at2759"/>
<evidence type="ECO:0000256" key="6">
    <source>
        <dbReference type="ARBA" id="ARBA00023136"/>
    </source>
</evidence>
<feature type="domain" description="Cadherin" evidence="8">
    <location>
        <begin position="154"/>
        <end position="259"/>
    </location>
</feature>
<dbReference type="PROSITE" id="PS50268">
    <property type="entry name" value="CADHERIN_2"/>
    <property type="match status" value="1"/>
</dbReference>
<evidence type="ECO:0000256" key="1">
    <source>
        <dbReference type="ARBA" id="ARBA00004370"/>
    </source>
</evidence>
<dbReference type="PROSITE" id="PS00232">
    <property type="entry name" value="CADHERIN_1"/>
    <property type="match status" value="1"/>
</dbReference>
<dbReference type="GO" id="GO:0005886">
    <property type="term" value="C:plasma membrane"/>
    <property type="evidence" value="ECO:0007669"/>
    <property type="project" value="UniProtKB-SubCell"/>
</dbReference>
<dbReference type="PANTHER" id="PTHR24026">
    <property type="entry name" value="FAT ATYPICAL CADHERIN-RELATED"/>
    <property type="match status" value="1"/>
</dbReference>
<name>A0A8S9Y2W7_APOLU</name>
<dbReference type="Proteomes" id="UP000466442">
    <property type="component" value="Unassembled WGS sequence"/>
</dbReference>
<keyword evidence="3" id="KW-0677">Repeat</keyword>
<keyword evidence="4 7" id="KW-0106">Calcium</keyword>
<keyword evidence="6" id="KW-0472">Membrane</keyword>
<evidence type="ECO:0000313" key="9">
    <source>
        <dbReference type="EMBL" id="KAF6215567.1"/>
    </source>
</evidence>
<comment type="subcellular location">
    <subcellularLocation>
        <location evidence="1">Membrane</location>
    </subcellularLocation>
</comment>
<dbReference type="AlphaFoldDB" id="A0A8S9Y2W7"/>
<evidence type="ECO:0000256" key="7">
    <source>
        <dbReference type="PROSITE-ProRule" id="PRU00043"/>
    </source>
</evidence>
<gene>
    <name evidence="9" type="ORF">GE061_010323</name>
</gene>
<sequence>MRSLGRSRCSWAPEHRTSTTTITVGGIRGRMAGWGGTPLLRNLVPCALLFLASLVTTSARRGTTVIPDDVRPGYTVRRMRPAPLHTAYTLSDSPLSDYFAVLEDGLVMTTSDIHPLVDLPINLGVLEETPNTTSSHTLHMYVLRRDEMLKFVKSTETERAHILENLPIGTEVTMPFLKVEGTGTGGPIRFSVVGGNDHGAFTIHHNSSGAFLKSGRVLDREHRASYKLNIQAADAKNVDRINTHLYVEVIDENDNAPVFDQRTYRFSLGRANNSEWSRFTKMGRVHATDADGDNVAYRLDETSRIVVIVPQTGELLLTGDPPLGTEYELSVHAHDLRTPSRMSKYPAKVYLEFNLEEEDPQKNEVIRRDKRRVTRAVRPTKRIEFTEADGETEGRIVFQLEKETELETFKIRDENPWVTVEPNGAVRVKKKWDYEELGPEKTIDFWVTITNAGVRGE</sequence>
<protein>
    <recommendedName>
        <fullName evidence="8">Cadherin domain-containing protein</fullName>
    </recommendedName>
</protein>
<keyword evidence="10" id="KW-1185">Reference proteome</keyword>
<dbReference type="CDD" id="cd11304">
    <property type="entry name" value="Cadherin_repeat"/>
    <property type="match status" value="2"/>
</dbReference>
<evidence type="ECO:0000256" key="3">
    <source>
        <dbReference type="ARBA" id="ARBA00022737"/>
    </source>
</evidence>
<dbReference type="FunFam" id="2.60.40.60:FF:000222">
    <property type="entry name" value="neural-cadherin isoform X3"/>
    <property type="match status" value="1"/>
</dbReference>
<dbReference type="Pfam" id="PF00028">
    <property type="entry name" value="Cadherin"/>
    <property type="match status" value="1"/>
</dbReference>
<evidence type="ECO:0000259" key="8">
    <source>
        <dbReference type="PROSITE" id="PS50268"/>
    </source>
</evidence>
<dbReference type="InterPro" id="IPR002126">
    <property type="entry name" value="Cadherin-like_dom"/>
</dbReference>
<evidence type="ECO:0000256" key="4">
    <source>
        <dbReference type="ARBA" id="ARBA00022837"/>
    </source>
</evidence>
<dbReference type="GO" id="GO:0007156">
    <property type="term" value="P:homophilic cell adhesion via plasma membrane adhesion molecules"/>
    <property type="evidence" value="ECO:0007669"/>
    <property type="project" value="InterPro"/>
</dbReference>